<dbReference type="FunCoup" id="A0A4W6BVZ9">
    <property type="interactions" value="1088"/>
</dbReference>
<dbReference type="InterPro" id="IPR042984">
    <property type="entry name" value="BBS12"/>
</dbReference>
<evidence type="ECO:0000259" key="4">
    <source>
        <dbReference type="PROSITE" id="PS50141"/>
    </source>
</evidence>
<dbReference type="Ensembl" id="ENSLCAT00010002654.1">
    <property type="protein sequence ID" value="ENSLCAP00010002566.1"/>
    <property type="gene ID" value="ENSLCAG00010001420.1"/>
</dbReference>
<dbReference type="GO" id="GO:0004000">
    <property type="term" value="F:adenosine deaminase activity"/>
    <property type="evidence" value="ECO:0007669"/>
    <property type="project" value="InterPro"/>
</dbReference>
<dbReference type="InParanoid" id="A0A4W6BVZ9"/>
<reference evidence="6" key="1">
    <citation type="submission" date="2015-09" db="EMBL/GenBank/DDBJ databases">
        <authorList>
            <person name="Sai Rama Sridatta P."/>
        </authorList>
    </citation>
    <scope>NUCLEOTIDE SEQUENCE [LARGE SCALE GENOMIC DNA]</scope>
</reference>
<dbReference type="InterPro" id="IPR002423">
    <property type="entry name" value="Cpn60/GroEL/TCP-1"/>
</dbReference>
<dbReference type="PANTHER" id="PTHR46883">
    <property type="entry name" value="BARDET-BIEDL SYNDROME 12 PROTEIN"/>
    <property type="match status" value="1"/>
</dbReference>
<dbReference type="SUPFAM" id="SSF52029">
    <property type="entry name" value="GroEL apical domain-like"/>
    <property type="match status" value="1"/>
</dbReference>
<gene>
    <name evidence="5" type="primary">adad1</name>
</gene>
<feature type="domain" description="DRBM" evidence="3">
    <location>
        <begin position="83"/>
        <end position="151"/>
    </location>
</feature>
<dbReference type="GO" id="GO:0003723">
    <property type="term" value="F:RNA binding"/>
    <property type="evidence" value="ECO:0007669"/>
    <property type="project" value="UniProtKB-UniRule"/>
</dbReference>
<evidence type="ECO:0000256" key="2">
    <source>
        <dbReference type="SAM" id="MobiDB-lite"/>
    </source>
</evidence>
<feature type="region of interest" description="Disordered" evidence="2">
    <location>
        <begin position="27"/>
        <end position="65"/>
    </location>
</feature>
<dbReference type="SMART" id="SM00552">
    <property type="entry name" value="ADEAMc"/>
    <property type="match status" value="1"/>
</dbReference>
<evidence type="ECO:0000256" key="1">
    <source>
        <dbReference type="PROSITE-ProRule" id="PRU00266"/>
    </source>
</evidence>
<keyword evidence="6" id="KW-1185">Reference proteome</keyword>
<dbReference type="Pfam" id="PF00035">
    <property type="entry name" value="dsrm"/>
    <property type="match status" value="1"/>
</dbReference>
<dbReference type="Gene3D" id="1.10.560.10">
    <property type="entry name" value="GroEL-like equatorial domain"/>
    <property type="match status" value="2"/>
</dbReference>
<evidence type="ECO:0000259" key="3">
    <source>
        <dbReference type="PROSITE" id="PS50137"/>
    </source>
</evidence>
<feature type="domain" description="A to I editase" evidence="4">
    <location>
        <begin position="238"/>
        <end position="530"/>
    </location>
</feature>
<protein>
    <submittedName>
        <fullName evidence="5">Adenosine deaminase domain containing 1 (testis-specific)</fullName>
    </submittedName>
</protein>
<dbReference type="GO" id="GO:0045494">
    <property type="term" value="P:photoreceptor cell maintenance"/>
    <property type="evidence" value="ECO:0007669"/>
    <property type="project" value="TreeGrafter"/>
</dbReference>
<organism evidence="5 6">
    <name type="scientific">Lates calcarifer</name>
    <name type="common">Barramundi</name>
    <name type="synonym">Holocentrus calcarifer</name>
    <dbReference type="NCBI Taxonomy" id="8187"/>
    <lineage>
        <taxon>Eukaryota</taxon>
        <taxon>Metazoa</taxon>
        <taxon>Chordata</taxon>
        <taxon>Craniata</taxon>
        <taxon>Vertebrata</taxon>
        <taxon>Euteleostomi</taxon>
        <taxon>Actinopterygii</taxon>
        <taxon>Neopterygii</taxon>
        <taxon>Teleostei</taxon>
        <taxon>Neoteleostei</taxon>
        <taxon>Acanthomorphata</taxon>
        <taxon>Carangaria</taxon>
        <taxon>Carangaria incertae sedis</taxon>
        <taxon>Centropomidae</taxon>
        <taxon>Lates</taxon>
    </lineage>
</organism>
<dbReference type="Pfam" id="PF00118">
    <property type="entry name" value="Cpn60_TCP1"/>
    <property type="match status" value="1"/>
</dbReference>
<dbReference type="GO" id="GO:0005524">
    <property type="term" value="F:ATP binding"/>
    <property type="evidence" value="ECO:0007669"/>
    <property type="project" value="InterPro"/>
</dbReference>
<dbReference type="Proteomes" id="UP000314980">
    <property type="component" value="Unassembled WGS sequence"/>
</dbReference>
<dbReference type="Pfam" id="PF02137">
    <property type="entry name" value="A_deamin"/>
    <property type="match status" value="1"/>
</dbReference>
<keyword evidence="1" id="KW-0694">RNA-binding</keyword>
<dbReference type="InterPro" id="IPR014720">
    <property type="entry name" value="dsRBD_dom"/>
</dbReference>
<proteinExistence type="predicted"/>
<dbReference type="GeneTree" id="ENSGT00940000156842"/>
<dbReference type="InterPro" id="IPR002466">
    <property type="entry name" value="A_deamin"/>
</dbReference>
<dbReference type="PROSITE" id="PS50137">
    <property type="entry name" value="DS_RBD"/>
    <property type="match status" value="1"/>
</dbReference>
<dbReference type="CDD" id="cd19905">
    <property type="entry name" value="DSRM_ADAD1"/>
    <property type="match status" value="1"/>
</dbReference>
<dbReference type="STRING" id="8187.ENSLCAP00010002566"/>
<dbReference type="InterPro" id="IPR027413">
    <property type="entry name" value="GROEL-like_equatorial_sf"/>
</dbReference>
<evidence type="ECO:0000313" key="5">
    <source>
        <dbReference type="Ensembl" id="ENSLCAP00010002566.1"/>
    </source>
</evidence>
<name>A0A4W6BVZ9_LATCA</name>
<dbReference type="GO" id="GO:0006396">
    <property type="term" value="P:RNA processing"/>
    <property type="evidence" value="ECO:0007669"/>
    <property type="project" value="InterPro"/>
</dbReference>
<dbReference type="InterPro" id="IPR044455">
    <property type="entry name" value="ADAD1_DSRM"/>
</dbReference>
<dbReference type="SUPFAM" id="SSF54768">
    <property type="entry name" value="dsRNA-binding domain-like"/>
    <property type="match status" value="1"/>
</dbReference>
<dbReference type="PROSITE" id="PS50141">
    <property type="entry name" value="A_DEAMIN_EDITASE"/>
    <property type="match status" value="1"/>
</dbReference>
<sequence length="1176" mass="128316">MFPTGGSFRGSRGACFAKALMKNLPVTSGLSEPHKPPPAPSAWNGRSTDVSDQQERNTFRHAPVKPKVSPKTLIDKYMRGETHAVSLLHQLSQILQFHLEIKETVTTGNISGFYFAFCVVIDGVEYKTGMGIKKKDARLKAAQLALQDLLPNLECLKSALPEASDVPPPLPVKEEPSISDIHPCRAIHERKNSVNLPILHAVRDQLTKLMNSHLEFSACASTTAAFIIQTSSTCEVVALGTGNFNSKESASSSGRTVHDSHAVVTARRSLMRFLYRHLLLFFSKTATLTEKSVFQQNSSSGLLSLKSGITLHLYVNQLPKGAAQIPSKLRLNPLSISAWQVNNEISLHLSVEGKVFSVFSSPFDHCASKLVSMSTTDKITQWQVLGYQGALLSHFIEPIYVQSILIGDSWCSDIRGMEISVSQRVEGITSLLPMLYCMMRPHISLVPSVATNTTDSGQLTYGINWSEGDSSLEVVDGLEGKTTEESPFKSGSALASRLCKAAMLHRFKLVAKEAQRQDLLATSSYREAKASDVMLGSTVINHQQHIGLQKLSALAGITHSSLGPNKKYKFIQDDTSGESALVCSCFRIFENLELTCAVGQLVYETIQAHQKVYNSGSGCLLFLAGAWSRAALECLQRGISVSHIISAMSEGIDICKDVCRKCTVSTEDLGVAQSESCIATSQLSEKPILEASQASCPLQWTTSVGHKTLNTSGQRKIKLSRYFYEEKSKNVSTVPQPHQPKLPNVAHIAEGLSHGCVSAMNLVVEAYQMQSKNSQQDISCSPFDISKVVTCILPGLPEEHACVLPGCIVLLSTEQASVARYLKEQRLRVALINGDLSDTFRHLGFCRPAGIQHVTDQSALLNSSREEAWMAKVVALLLNLEVNLILVSGLASEKVIQRCCRHHMLVVEKVKASVLKAFADATGGVPVTYVTQLSKHCVGTGMKVMIWRDLSAGTGRKSSTAVNISTGGNSGLVTVILTSCVHGKLQALEDQFWACAYRLHHALKDKALLPGAGVTEMLCIHHLQRQAGQHVKHFIDRTDDSKAEGAANPYRGVVLQLMADGLTDYISTVMVNTGKFSKIKARTVVNQQLRDYNGHLGITAKFSQLFLEGEKEDSAFSSAVKSDDAPTLKIYDNLSVKQEAWRKALDLVFLVLQTDAEVITGIDQKTDGARENLMLL</sequence>
<dbReference type="SUPFAM" id="SSF48592">
    <property type="entry name" value="GroEL equatorial domain-like"/>
    <property type="match status" value="1"/>
</dbReference>
<accession>A0A4W6BVZ9</accession>
<dbReference type="AlphaFoldDB" id="A0A4W6BVZ9"/>
<dbReference type="InterPro" id="IPR027409">
    <property type="entry name" value="GroEL-like_apical_dom_sf"/>
</dbReference>
<dbReference type="Gene3D" id="3.30.160.20">
    <property type="match status" value="1"/>
</dbReference>
<dbReference type="SMART" id="SM00358">
    <property type="entry name" value="DSRM"/>
    <property type="match status" value="1"/>
</dbReference>
<reference evidence="5" key="2">
    <citation type="submission" date="2025-08" db="UniProtKB">
        <authorList>
            <consortium name="Ensembl"/>
        </authorList>
    </citation>
    <scope>IDENTIFICATION</scope>
</reference>
<reference evidence="5" key="3">
    <citation type="submission" date="2025-09" db="UniProtKB">
        <authorList>
            <consortium name="Ensembl"/>
        </authorList>
    </citation>
    <scope>IDENTIFICATION</scope>
</reference>
<evidence type="ECO:0000313" key="6">
    <source>
        <dbReference type="Proteomes" id="UP000314980"/>
    </source>
</evidence>
<dbReference type="GO" id="GO:0051131">
    <property type="term" value="P:chaperone-mediated protein complex assembly"/>
    <property type="evidence" value="ECO:0007669"/>
    <property type="project" value="InterPro"/>
</dbReference>
<dbReference type="PANTHER" id="PTHR46883:SF1">
    <property type="entry name" value="BARDET-BIEDL SYNDROME 12 PROTEIN"/>
    <property type="match status" value="1"/>
</dbReference>
<dbReference type="Gene3D" id="3.50.7.10">
    <property type="entry name" value="GroEL"/>
    <property type="match status" value="1"/>
</dbReference>